<accession>A0AAW1P0B9</accession>
<organism evidence="2 3">
    <name type="scientific">Symbiochloris irregularis</name>
    <dbReference type="NCBI Taxonomy" id="706552"/>
    <lineage>
        <taxon>Eukaryota</taxon>
        <taxon>Viridiplantae</taxon>
        <taxon>Chlorophyta</taxon>
        <taxon>core chlorophytes</taxon>
        <taxon>Trebouxiophyceae</taxon>
        <taxon>Trebouxiales</taxon>
        <taxon>Trebouxiaceae</taxon>
        <taxon>Symbiochloris</taxon>
    </lineage>
</organism>
<dbReference type="EMBL" id="JALJOQ010000080">
    <property type="protein sequence ID" value="KAK9800810.1"/>
    <property type="molecule type" value="Genomic_DNA"/>
</dbReference>
<keyword evidence="1" id="KW-0812">Transmembrane</keyword>
<sequence>MRSGGGVLCISVLQFLVGFSLLIIYETYKTHYFNSMEEEDKTAAGSVTERQLDFRTPMDFVFYIAVINNVFSIFGLAGVLHSQKELVTSFFAYNAVQVMVAFGFFIDVCVDVQIRFAGEPTGTTPYENAAAAFIFFNFLLSIGATIFAIKALDEIKAKQREDYNRLTVLSDTLNFEPDV</sequence>
<evidence type="ECO:0000313" key="3">
    <source>
        <dbReference type="Proteomes" id="UP001465755"/>
    </source>
</evidence>
<gene>
    <name evidence="2" type="ORF">WJX73_009734</name>
</gene>
<proteinExistence type="predicted"/>
<evidence type="ECO:0000256" key="1">
    <source>
        <dbReference type="SAM" id="Phobius"/>
    </source>
</evidence>
<keyword evidence="1" id="KW-1133">Transmembrane helix</keyword>
<comment type="caution">
    <text evidence="2">The sequence shown here is derived from an EMBL/GenBank/DDBJ whole genome shotgun (WGS) entry which is preliminary data.</text>
</comment>
<feature type="transmembrane region" description="Helical" evidence="1">
    <location>
        <begin position="129"/>
        <end position="149"/>
    </location>
</feature>
<name>A0AAW1P0B9_9CHLO</name>
<keyword evidence="1" id="KW-0472">Membrane</keyword>
<evidence type="ECO:0000313" key="2">
    <source>
        <dbReference type="EMBL" id="KAK9800810.1"/>
    </source>
</evidence>
<dbReference type="Proteomes" id="UP001465755">
    <property type="component" value="Unassembled WGS sequence"/>
</dbReference>
<feature type="transmembrane region" description="Helical" evidence="1">
    <location>
        <begin position="60"/>
        <end position="80"/>
    </location>
</feature>
<feature type="transmembrane region" description="Helical" evidence="1">
    <location>
        <begin position="7"/>
        <end position="25"/>
    </location>
</feature>
<keyword evidence="3" id="KW-1185">Reference proteome</keyword>
<protein>
    <submittedName>
        <fullName evidence="2">Uncharacterized protein</fullName>
    </submittedName>
</protein>
<reference evidence="2 3" key="1">
    <citation type="journal article" date="2024" name="Nat. Commun.">
        <title>Phylogenomics reveals the evolutionary origins of lichenization in chlorophyte algae.</title>
        <authorList>
            <person name="Puginier C."/>
            <person name="Libourel C."/>
            <person name="Otte J."/>
            <person name="Skaloud P."/>
            <person name="Haon M."/>
            <person name="Grisel S."/>
            <person name="Petersen M."/>
            <person name="Berrin J.G."/>
            <person name="Delaux P.M."/>
            <person name="Dal Grande F."/>
            <person name="Keller J."/>
        </authorList>
    </citation>
    <scope>NUCLEOTIDE SEQUENCE [LARGE SCALE GENOMIC DNA]</scope>
    <source>
        <strain evidence="2 3">SAG 2036</strain>
    </source>
</reference>
<feature type="transmembrane region" description="Helical" evidence="1">
    <location>
        <begin position="92"/>
        <end position="117"/>
    </location>
</feature>
<dbReference type="AlphaFoldDB" id="A0AAW1P0B9"/>